<keyword evidence="1" id="KW-0285">Flavoprotein</keyword>
<feature type="domain" description="Acyl-CoA dehydrogenase/oxidase C-terminal" evidence="4">
    <location>
        <begin position="5"/>
        <end position="107"/>
    </location>
</feature>
<evidence type="ECO:0000313" key="6">
    <source>
        <dbReference type="Proteomes" id="UP000181942"/>
    </source>
</evidence>
<dbReference type="Gene3D" id="1.20.140.10">
    <property type="entry name" value="Butyryl-CoA Dehydrogenase, subunit A, domain 3"/>
    <property type="match status" value="1"/>
</dbReference>
<evidence type="ECO:0000259" key="4">
    <source>
        <dbReference type="Pfam" id="PF00441"/>
    </source>
</evidence>
<dbReference type="GO" id="GO:0050660">
    <property type="term" value="F:flavin adenine dinucleotide binding"/>
    <property type="evidence" value="ECO:0007669"/>
    <property type="project" value="TreeGrafter"/>
</dbReference>
<feature type="region of interest" description="Disordered" evidence="3">
    <location>
        <begin position="112"/>
        <end position="135"/>
    </location>
</feature>
<dbReference type="Pfam" id="PF00441">
    <property type="entry name" value="Acyl-CoA_dh_1"/>
    <property type="match status" value="1"/>
</dbReference>
<evidence type="ECO:0000256" key="1">
    <source>
        <dbReference type="ARBA" id="ARBA00022630"/>
    </source>
</evidence>
<name>A0A1I2XJY3_9ACTN</name>
<dbReference type="RefSeq" id="WP_075033714.1">
    <property type="nucleotide sequence ID" value="NZ_FONR01000048.1"/>
</dbReference>
<dbReference type="OrthoDB" id="8876745at2"/>
<dbReference type="InterPro" id="IPR050741">
    <property type="entry name" value="Acyl-CoA_dehydrogenase"/>
</dbReference>
<dbReference type="PANTHER" id="PTHR48083">
    <property type="entry name" value="MEDIUM-CHAIN SPECIFIC ACYL-COA DEHYDROGENASE, MITOCHONDRIAL-RELATED"/>
    <property type="match status" value="1"/>
</dbReference>
<reference evidence="5 6" key="1">
    <citation type="submission" date="2016-10" db="EMBL/GenBank/DDBJ databases">
        <authorList>
            <person name="de Groot N.N."/>
        </authorList>
    </citation>
    <scope>NUCLEOTIDE SEQUENCE [LARGE SCALE GENOMIC DNA]</scope>
    <source>
        <strain evidence="5 6">OK461</strain>
    </source>
</reference>
<sequence length="135" mass="15136">MQGLAHQERLLIAAVGLARTQAPADTTTEYVKQRHVFLRQLIELQNKRCALAECHTLARICPVILDDCAQQQPLHGELDAVTASMAKYWITGRQTEVADRCLQLHGGLWPHAQPPDRTHVRERPYSAHTAAPTRS</sequence>
<dbReference type="SUPFAM" id="SSF47203">
    <property type="entry name" value="Acyl-CoA dehydrogenase C-terminal domain-like"/>
    <property type="match status" value="1"/>
</dbReference>
<accession>A0A1I2XJY3</accession>
<dbReference type="InterPro" id="IPR009075">
    <property type="entry name" value="AcylCo_DH/oxidase_C"/>
</dbReference>
<dbReference type="InterPro" id="IPR036250">
    <property type="entry name" value="AcylCo_DH-like_C"/>
</dbReference>
<dbReference type="GO" id="GO:0003995">
    <property type="term" value="F:acyl-CoA dehydrogenase activity"/>
    <property type="evidence" value="ECO:0007669"/>
    <property type="project" value="TreeGrafter"/>
</dbReference>
<evidence type="ECO:0000256" key="2">
    <source>
        <dbReference type="ARBA" id="ARBA00023002"/>
    </source>
</evidence>
<dbReference type="Proteomes" id="UP000181942">
    <property type="component" value="Unassembled WGS sequence"/>
</dbReference>
<gene>
    <name evidence="5" type="ORF">SAMN02787118_14812</name>
</gene>
<dbReference type="GO" id="GO:0005737">
    <property type="term" value="C:cytoplasm"/>
    <property type="evidence" value="ECO:0007669"/>
    <property type="project" value="TreeGrafter"/>
</dbReference>
<dbReference type="EMBL" id="FONR01000048">
    <property type="protein sequence ID" value="SFH13735.1"/>
    <property type="molecule type" value="Genomic_DNA"/>
</dbReference>
<feature type="compositionally biased region" description="Basic and acidic residues" evidence="3">
    <location>
        <begin position="114"/>
        <end position="125"/>
    </location>
</feature>
<dbReference type="GO" id="GO:0033539">
    <property type="term" value="P:fatty acid beta-oxidation using acyl-CoA dehydrogenase"/>
    <property type="evidence" value="ECO:0007669"/>
    <property type="project" value="TreeGrafter"/>
</dbReference>
<organism evidence="5 6">
    <name type="scientific">Streptomyces mirabilis</name>
    <dbReference type="NCBI Taxonomy" id="68239"/>
    <lineage>
        <taxon>Bacteria</taxon>
        <taxon>Bacillati</taxon>
        <taxon>Actinomycetota</taxon>
        <taxon>Actinomycetes</taxon>
        <taxon>Kitasatosporales</taxon>
        <taxon>Streptomycetaceae</taxon>
        <taxon>Streptomyces</taxon>
    </lineage>
</organism>
<protein>
    <submittedName>
        <fullName evidence="5">Acyl-CoA dehydrogenase, C-terminal domain</fullName>
    </submittedName>
</protein>
<dbReference type="AlphaFoldDB" id="A0A1I2XJY3"/>
<dbReference type="PANTHER" id="PTHR48083:SF20">
    <property type="entry name" value="LONG-CHAIN SPECIFIC ACYL-COA DEHYDROGENASE, MITOCHONDRIAL"/>
    <property type="match status" value="1"/>
</dbReference>
<proteinExistence type="predicted"/>
<evidence type="ECO:0000256" key="3">
    <source>
        <dbReference type="SAM" id="MobiDB-lite"/>
    </source>
</evidence>
<keyword evidence="2" id="KW-0560">Oxidoreductase</keyword>
<evidence type="ECO:0000313" key="5">
    <source>
        <dbReference type="EMBL" id="SFH13735.1"/>
    </source>
</evidence>